<feature type="region of interest" description="Disordered" evidence="5">
    <location>
        <begin position="52"/>
        <end position="87"/>
    </location>
</feature>
<keyword evidence="8" id="KW-1185">Reference proteome</keyword>
<evidence type="ECO:0000256" key="4">
    <source>
        <dbReference type="ARBA" id="ARBA00022842"/>
    </source>
</evidence>
<evidence type="ECO:0000256" key="1">
    <source>
        <dbReference type="ARBA" id="ARBA00022722"/>
    </source>
</evidence>
<dbReference type="InterPro" id="IPR002716">
    <property type="entry name" value="PIN_dom"/>
</dbReference>
<dbReference type="Proteomes" id="UP001494902">
    <property type="component" value="Unassembled WGS sequence"/>
</dbReference>
<name>A0ABV1KHJ7_9PSEU</name>
<feature type="compositionally biased region" description="Basic residues" evidence="5">
    <location>
        <begin position="71"/>
        <end position="80"/>
    </location>
</feature>
<evidence type="ECO:0000256" key="3">
    <source>
        <dbReference type="ARBA" id="ARBA00022801"/>
    </source>
</evidence>
<protein>
    <submittedName>
        <fullName evidence="7">PIN domain-containing protein</fullName>
    </submittedName>
</protein>
<comment type="caution">
    <text evidence="7">The sequence shown here is derived from an EMBL/GenBank/DDBJ whole genome shotgun (WGS) entry which is preliminary data.</text>
</comment>
<evidence type="ECO:0000313" key="7">
    <source>
        <dbReference type="EMBL" id="MEQ3553913.1"/>
    </source>
</evidence>
<reference evidence="7 8" key="1">
    <citation type="submission" date="2024-03" db="EMBL/GenBank/DDBJ databases">
        <title>Draft genome sequence of Pseudonocardia nematodicida JCM 31783.</title>
        <authorList>
            <person name="Butdee W."/>
            <person name="Duangmal K."/>
        </authorList>
    </citation>
    <scope>NUCLEOTIDE SEQUENCE [LARGE SCALE GENOMIC DNA]</scope>
    <source>
        <strain evidence="7 8">JCM 31783</strain>
    </source>
</reference>
<keyword evidence="1" id="KW-0540">Nuclease</keyword>
<dbReference type="InterPro" id="IPR029060">
    <property type="entry name" value="PIN-like_dom_sf"/>
</dbReference>
<sequence length="87" mass="9456">MIVIDTNVVSEMMRARPEPAVLAWVDGAARLHTTAIAVAEVEYGIARLPDGHRKDRLAGRCPTGPSSLQVRRTRPGRRGRAPAMRAA</sequence>
<evidence type="ECO:0000256" key="2">
    <source>
        <dbReference type="ARBA" id="ARBA00022723"/>
    </source>
</evidence>
<keyword evidence="2" id="KW-0479">Metal-binding</keyword>
<dbReference type="SUPFAM" id="SSF88723">
    <property type="entry name" value="PIN domain-like"/>
    <property type="match status" value="1"/>
</dbReference>
<organism evidence="7 8">
    <name type="scientific">Pseudonocardia nematodicida</name>
    <dbReference type="NCBI Taxonomy" id="1206997"/>
    <lineage>
        <taxon>Bacteria</taxon>
        <taxon>Bacillati</taxon>
        <taxon>Actinomycetota</taxon>
        <taxon>Actinomycetes</taxon>
        <taxon>Pseudonocardiales</taxon>
        <taxon>Pseudonocardiaceae</taxon>
        <taxon>Pseudonocardia</taxon>
    </lineage>
</organism>
<dbReference type="Gene3D" id="3.40.50.1010">
    <property type="entry name" value="5'-nuclease"/>
    <property type="match status" value="1"/>
</dbReference>
<dbReference type="EMBL" id="JBEDNQ010000012">
    <property type="protein sequence ID" value="MEQ3553913.1"/>
    <property type="molecule type" value="Genomic_DNA"/>
</dbReference>
<keyword evidence="4" id="KW-0460">Magnesium</keyword>
<accession>A0ABV1KHJ7</accession>
<keyword evidence="3" id="KW-0378">Hydrolase</keyword>
<dbReference type="Pfam" id="PF01850">
    <property type="entry name" value="PIN"/>
    <property type="match status" value="1"/>
</dbReference>
<evidence type="ECO:0000313" key="8">
    <source>
        <dbReference type="Proteomes" id="UP001494902"/>
    </source>
</evidence>
<gene>
    <name evidence="7" type="ORF">WIS52_25850</name>
</gene>
<evidence type="ECO:0000259" key="6">
    <source>
        <dbReference type="Pfam" id="PF01850"/>
    </source>
</evidence>
<proteinExistence type="predicted"/>
<dbReference type="RefSeq" id="WP_349300986.1">
    <property type="nucleotide sequence ID" value="NZ_JBEDNQ010000012.1"/>
</dbReference>
<evidence type="ECO:0000256" key="5">
    <source>
        <dbReference type="SAM" id="MobiDB-lite"/>
    </source>
</evidence>
<feature type="domain" description="PIN" evidence="6">
    <location>
        <begin position="2"/>
        <end position="58"/>
    </location>
</feature>